<comment type="catalytic activity">
    <reaction evidence="8">
        <text>a 1,2-diacyl-sn-glycero-3-phospho-(1D-myo-inositol-4,5-bisphosphate) + H2O = 1D-myo-inositol 1,4,5-trisphosphate + a 1,2-diacyl-sn-glycerol + H(+)</text>
        <dbReference type="Rhea" id="RHEA:33179"/>
        <dbReference type="ChEBI" id="CHEBI:15377"/>
        <dbReference type="ChEBI" id="CHEBI:15378"/>
        <dbReference type="ChEBI" id="CHEBI:17815"/>
        <dbReference type="ChEBI" id="CHEBI:58456"/>
        <dbReference type="ChEBI" id="CHEBI:203600"/>
        <dbReference type="EC" id="3.1.4.11"/>
    </reaction>
    <physiologicalReaction direction="left-to-right" evidence="8">
        <dbReference type="Rhea" id="RHEA:33180"/>
    </physiologicalReaction>
</comment>
<comment type="cofactor">
    <cofactor evidence="1">
        <name>Ca(2+)</name>
        <dbReference type="ChEBI" id="CHEBI:29108"/>
    </cofactor>
</comment>
<dbReference type="Gene3D" id="3.20.20.190">
    <property type="entry name" value="Phosphatidylinositol (PI) phosphodiesterase"/>
    <property type="match status" value="1"/>
</dbReference>
<evidence type="ECO:0000313" key="15">
    <source>
        <dbReference type="Proteomes" id="UP000014500"/>
    </source>
</evidence>
<dbReference type="InterPro" id="IPR000008">
    <property type="entry name" value="C2_dom"/>
</dbReference>
<dbReference type="InterPro" id="IPR017946">
    <property type="entry name" value="PLC-like_Pdiesterase_TIM-brl"/>
</dbReference>
<comment type="subcellular location">
    <subcellularLocation>
        <location evidence="2">Cytoplasm</location>
    </subcellularLocation>
</comment>
<feature type="domain" description="C2" evidence="11">
    <location>
        <begin position="642"/>
        <end position="768"/>
    </location>
</feature>
<dbReference type="PROSITE" id="PS50007">
    <property type="entry name" value="PIPLC_X_DOMAIN"/>
    <property type="match status" value="1"/>
</dbReference>
<name>T1JBA8_STRMM</name>
<dbReference type="SMART" id="SM00148">
    <property type="entry name" value="PLCXc"/>
    <property type="match status" value="1"/>
</dbReference>
<dbReference type="SUPFAM" id="SSF51695">
    <property type="entry name" value="PLC-like phosphodiesterases"/>
    <property type="match status" value="1"/>
</dbReference>
<dbReference type="CDD" id="cd00275">
    <property type="entry name" value="C2_PLC_like"/>
    <property type="match status" value="1"/>
</dbReference>
<evidence type="ECO:0000256" key="3">
    <source>
        <dbReference type="ARBA" id="ARBA00012368"/>
    </source>
</evidence>
<feature type="compositionally biased region" description="Basic and acidic residues" evidence="10">
    <location>
        <begin position="510"/>
        <end position="519"/>
    </location>
</feature>
<dbReference type="GO" id="GO:0005509">
    <property type="term" value="F:calcium ion binding"/>
    <property type="evidence" value="ECO:0007669"/>
    <property type="project" value="InterPro"/>
</dbReference>
<feature type="region of interest" description="Disordered" evidence="10">
    <location>
        <begin position="491"/>
        <end position="519"/>
    </location>
</feature>
<evidence type="ECO:0000259" key="13">
    <source>
        <dbReference type="PROSITE" id="PS50222"/>
    </source>
</evidence>
<feature type="domain" description="PI-PLC Y-box" evidence="12">
    <location>
        <begin position="526"/>
        <end position="641"/>
    </location>
</feature>
<dbReference type="Pfam" id="PF09279">
    <property type="entry name" value="EF-hand_like"/>
    <property type="match status" value="1"/>
</dbReference>
<evidence type="ECO:0000256" key="10">
    <source>
        <dbReference type="SAM" id="MobiDB-lite"/>
    </source>
</evidence>
<dbReference type="AlphaFoldDB" id="T1JBA8"/>
<evidence type="ECO:0000256" key="6">
    <source>
        <dbReference type="ARBA" id="ARBA00023098"/>
    </source>
</evidence>
<dbReference type="Pfam" id="PF16457">
    <property type="entry name" value="PH_12"/>
    <property type="match status" value="1"/>
</dbReference>
<dbReference type="PANTHER" id="PTHR10336:SF209">
    <property type="entry name" value="PHOSPHOINOSITIDE PHOSPHOLIPASE C"/>
    <property type="match status" value="1"/>
</dbReference>
<dbReference type="PROSITE" id="PS50222">
    <property type="entry name" value="EF_HAND_2"/>
    <property type="match status" value="1"/>
</dbReference>
<sequence>MDIRLVEEAKNVLTTGSNLWKVKGVNSWYPRRYLFEPDNQHITYEGSRKFPCIETMEVIDIRDIHDIRKGWRTDTFKKISRKIEKSQRKRPVREPLAKEECCFSIIYGKDHKSLDLACPDEFLCNTWVRGLCHWVAVQRNARRDQLLQQYPSLILIDLIRTYKWLKDHFRKADVDKSGALDFDECLRLLNQLNIEMDVFHARRIFNEANIVKNKRNGEDVIDEDELVVFHKLLRKRPMLEELFNRYTGGAPMMTPTQLLNFLKTEQHMEQITIEEVSDIIDQFEDQNRAEGFLSTDGFRKMLLSPPMEIFNRSYYSIYQEMTFPISYYYIASSHNTYLMADQLKGESSVEGYIRALKMGCRCVELDLWDGPDNEPIIYHGYTLTSKILLKDVLKDGIKPYAFESSEYPVILSLENHLSVDQQKVLAKYLTNILGGKYIFFLLTVLVVRLFKVITLDNVADMLYKKPVPDDLVNLPSPYDLKKKILIKGKKLPGHKKHHDEGSVSDSDDPEKDKETDSKRLKLAPELSNLVNLCQAVHFKNFNHSIHHGKCYEISSLSESKALSMAEAEPSAFIKCNQKQLVRIYPAGHRQGSSNYDPVPMWNAGCQIVALNYQTGGKSMTYNRARFRGNGACGYVLKPKYLNTGDFTVINPLTERRYRKAITIRVISGQYIPKPFQATSGEIIDPYVVIKIKGHPEDNKIVQTEYVNNNGFNPVWNETFKFELKFPELAFVRFVIRDHNSIGKDEKLGEYTIAFEHIQLGYRHIHIVDKHDNSLVPASIFVHVAID</sequence>
<dbReference type="InterPro" id="IPR001849">
    <property type="entry name" value="PH_domain"/>
</dbReference>
<proteinExistence type="predicted"/>
<organism evidence="14 15">
    <name type="scientific">Strigamia maritima</name>
    <name type="common">European centipede</name>
    <name type="synonym">Geophilus maritimus</name>
    <dbReference type="NCBI Taxonomy" id="126957"/>
    <lineage>
        <taxon>Eukaryota</taxon>
        <taxon>Metazoa</taxon>
        <taxon>Ecdysozoa</taxon>
        <taxon>Arthropoda</taxon>
        <taxon>Myriapoda</taxon>
        <taxon>Chilopoda</taxon>
        <taxon>Pleurostigmophora</taxon>
        <taxon>Geophilomorpha</taxon>
        <taxon>Linotaeniidae</taxon>
        <taxon>Strigamia</taxon>
    </lineage>
</organism>
<dbReference type="EnsemblMetazoa" id="SMAR011048-RA">
    <property type="protein sequence ID" value="SMAR011048-PA"/>
    <property type="gene ID" value="SMAR011048"/>
</dbReference>
<dbReference type="eggNOG" id="KOG0169">
    <property type="taxonomic scope" value="Eukaryota"/>
</dbReference>
<dbReference type="GO" id="GO:0005886">
    <property type="term" value="C:plasma membrane"/>
    <property type="evidence" value="ECO:0007669"/>
    <property type="project" value="TreeGrafter"/>
</dbReference>
<dbReference type="PROSITE" id="PS50004">
    <property type="entry name" value="C2"/>
    <property type="match status" value="1"/>
</dbReference>
<dbReference type="HOGENOM" id="CLU_002738_0_2_1"/>
<dbReference type="PhylomeDB" id="T1JBA8"/>
<dbReference type="InterPro" id="IPR001192">
    <property type="entry name" value="PI-PLC_fam"/>
</dbReference>
<evidence type="ECO:0000256" key="9">
    <source>
        <dbReference type="RuleBase" id="RU361133"/>
    </source>
</evidence>
<dbReference type="InterPro" id="IPR001711">
    <property type="entry name" value="PLipase_C_Pinositol-sp_Y"/>
</dbReference>
<protein>
    <recommendedName>
        <fullName evidence="3 9">Phosphoinositide phospholipase C</fullName>
        <ecNumber evidence="3 9">3.1.4.11</ecNumber>
    </recommendedName>
</protein>
<dbReference type="GO" id="GO:0005737">
    <property type="term" value="C:cytoplasm"/>
    <property type="evidence" value="ECO:0007669"/>
    <property type="project" value="UniProtKB-SubCell"/>
</dbReference>
<keyword evidence="15" id="KW-1185">Reference proteome</keyword>
<dbReference type="Gene3D" id="2.30.29.30">
    <property type="entry name" value="Pleckstrin-homology domain (PH domain)/Phosphotyrosine-binding domain (PTB)"/>
    <property type="match status" value="1"/>
</dbReference>
<evidence type="ECO:0000256" key="2">
    <source>
        <dbReference type="ARBA" id="ARBA00004496"/>
    </source>
</evidence>
<dbReference type="GO" id="GO:0016042">
    <property type="term" value="P:lipid catabolic process"/>
    <property type="evidence" value="ECO:0007669"/>
    <property type="project" value="UniProtKB-KW"/>
</dbReference>
<dbReference type="FunFam" id="1.10.238.10:FF:000005">
    <property type="entry name" value="Phosphoinositide phospholipase C"/>
    <property type="match status" value="1"/>
</dbReference>
<dbReference type="GO" id="GO:0004435">
    <property type="term" value="F:phosphatidylinositol-4,5-bisphosphate phospholipase C activity"/>
    <property type="evidence" value="ECO:0007669"/>
    <property type="project" value="UniProtKB-EC"/>
</dbReference>
<dbReference type="Pfam" id="PF00168">
    <property type="entry name" value="C2"/>
    <property type="match status" value="1"/>
</dbReference>
<evidence type="ECO:0000256" key="8">
    <source>
        <dbReference type="ARBA" id="ARBA00023674"/>
    </source>
</evidence>
<dbReference type="OMA" id="HWQREMS"/>
<dbReference type="PROSITE" id="PS50008">
    <property type="entry name" value="PIPLC_Y_DOMAIN"/>
    <property type="match status" value="1"/>
</dbReference>
<evidence type="ECO:0000313" key="14">
    <source>
        <dbReference type="EnsemblMetazoa" id="SMAR011048-PA"/>
    </source>
</evidence>
<feature type="domain" description="EF-hand" evidence="13">
    <location>
        <begin position="160"/>
        <end position="195"/>
    </location>
</feature>
<dbReference type="Pfam" id="PF00388">
    <property type="entry name" value="PI-PLC-X"/>
    <property type="match status" value="1"/>
</dbReference>
<keyword evidence="4" id="KW-0963">Cytoplasm</keyword>
<keyword evidence="5 9" id="KW-0442">Lipid degradation</keyword>
<evidence type="ECO:0000256" key="5">
    <source>
        <dbReference type="ARBA" id="ARBA00022963"/>
    </source>
</evidence>
<keyword evidence="9" id="KW-0378">Hydrolase</keyword>
<evidence type="ECO:0000256" key="4">
    <source>
        <dbReference type="ARBA" id="ARBA00022490"/>
    </source>
</evidence>
<evidence type="ECO:0000259" key="12">
    <source>
        <dbReference type="PROSITE" id="PS50008"/>
    </source>
</evidence>
<dbReference type="SUPFAM" id="SSF47473">
    <property type="entry name" value="EF-hand"/>
    <property type="match status" value="1"/>
</dbReference>
<accession>T1JBA8</accession>
<dbReference type="SMART" id="SM00054">
    <property type="entry name" value="EFh"/>
    <property type="match status" value="1"/>
</dbReference>
<dbReference type="InterPro" id="IPR000909">
    <property type="entry name" value="PLipase_C_PInositol-sp_X_dom"/>
</dbReference>
<dbReference type="Gene3D" id="1.10.238.10">
    <property type="entry name" value="EF-hand"/>
    <property type="match status" value="2"/>
</dbReference>
<dbReference type="InterPro" id="IPR011993">
    <property type="entry name" value="PH-like_dom_sf"/>
</dbReference>
<dbReference type="SUPFAM" id="SSF50729">
    <property type="entry name" value="PH domain-like"/>
    <property type="match status" value="1"/>
</dbReference>
<dbReference type="PRINTS" id="PR00390">
    <property type="entry name" value="PHPHLIPASEC"/>
</dbReference>
<evidence type="ECO:0000259" key="11">
    <source>
        <dbReference type="PROSITE" id="PS50004"/>
    </source>
</evidence>
<keyword evidence="6 9" id="KW-0443">Lipid metabolism</keyword>
<dbReference type="CDD" id="cd01248">
    <property type="entry name" value="PH_PLC_ELMO1"/>
    <property type="match status" value="1"/>
</dbReference>
<dbReference type="CDD" id="cd16202">
    <property type="entry name" value="EFh_PI-PLCdelta"/>
    <property type="match status" value="1"/>
</dbReference>
<dbReference type="InterPro" id="IPR015359">
    <property type="entry name" value="PLC_EF-hand-like"/>
</dbReference>
<dbReference type="SMART" id="SM00239">
    <property type="entry name" value="C2"/>
    <property type="match status" value="1"/>
</dbReference>
<evidence type="ECO:0000256" key="1">
    <source>
        <dbReference type="ARBA" id="ARBA00001913"/>
    </source>
</evidence>
<dbReference type="Gene3D" id="2.60.40.150">
    <property type="entry name" value="C2 domain"/>
    <property type="match status" value="1"/>
</dbReference>
<dbReference type="GO" id="GO:0035556">
    <property type="term" value="P:intracellular signal transduction"/>
    <property type="evidence" value="ECO:0007669"/>
    <property type="project" value="InterPro"/>
</dbReference>
<dbReference type="InterPro" id="IPR002048">
    <property type="entry name" value="EF_hand_dom"/>
</dbReference>
<dbReference type="InterPro" id="IPR011992">
    <property type="entry name" value="EF-hand-dom_pair"/>
</dbReference>
<dbReference type="Pfam" id="PF00387">
    <property type="entry name" value="PI-PLC-Y"/>
    <property type="match status" value="1"/>
</dbReference>
<dbReference type="SMART" id="SM00149">
    <property type="entry name" value="PLCYc"/>
    <property type="match status" value="1"/>
</dbReference>
<dbReference type="EC" id="3.1.4.11" evidence="3 9"/>
<keyword evidence="7" id="KW-0807">Transducer</keyword>
<dbReference type="EMBL" id="JH432010">
    <property type="status" value="NOT_ANNOTATED_CDS"/>
    <property type="molecule type" value="Genomic_DNA"/>
</dbReference>
<evidence type="ECO:0000256" key="7">
    <source>
        <dbReference type="ARBA" id="ARBA00023224"/>
    </source>
</evidence>
<dbReference type="SUPFAM" id="SSF49562">
    <property type="entry name" value="C2 domain (Calcium/lipid-binding domain, CaLB)"/>
    <property type="match status" value="1"/>
</dbReference>
<dbReference type="PANTHER" id="PTHR10336">
    <property type="entry name" value="PHOSPHOINOSITIDE-SPECIFIC PHOSPHOLIPASE C FAMILY PROTEIN"/>
    <property type="match status" value="1"/>
</dbReference>
<dbReference type="STRING" id="126957.T1JBA8"/>
<dbReference type="Proteomes" id="UP000014500">
    <property type="component" value="Unassembled WGS sequence"/>
</dbReference>
<reference evidence="14" key="2">
    <citation type="submission" date="2015-02" db="UniProtKB">
        <authorList>
            <consortium name="EnsemblMetazoa"/>
        </authorList>
    </citation>
    <scope>IDENTIFICATION</scope>
</reference>
<dbReference type="InterPro" id="IPR035892">
    <property type="entry name" value="C2_domain_sf"/>
</dbReference>
<reference evidence="15" key="1">
    <citation type="submission" date="2011-05" db="EMBL/GenBank/DDBJ databases">
        <authorList>
            <person name="Richards S.R."/>
            <person name="Qu J."/>
            <person name="Jiang H."/>
            <person name="Jhangiani S.N."/>
            <person name="Agravi P."/>
            <person name="Goodspeed R."/>
            <person name="Gross S."/>
            <person name="Mandapat C."/>
            <person name="Jackson L."/>
            <person name="Mathew T."/>
            <person name="Pu L."/>
            <person name="Thornton R."/>
            <person name="Saada N."/>
            <person name="Wilczek-Boney K.B."/>
            <person name="Lee S."/>
            <person name="Kovar C."/>
            <person name="Wu Y."/>
            <person name="Scherer S.E."/>
            <person name="Worley K.C."/>
            <person name="Muzny D.M."/>
            <person name="Gibbs R."/>
        </authorList>
    </citation>
    <scope>NUCLEOTIDE SEQUENCE</scope>
    <source>
        <strain evidence="15">Brora</strain>
    </source>
</reference>